<dbReference type="GO" id="GO:0007155">
    <property type="term" value="P:cell adhesion"/>
    <property type="evidence" value="ECO:0007669"/>
    <property type="project" value="InterPro"/>
</dbReference>
<dbReference type="EMBL" id="BONU01000015">
    <property type="protein sequence ID" value="GIG74243.1"/>
    <property type="molecule type" value="Genomic_DNA"/>
</dbReference>
<comment type="subunit">
    <text evidence="2 5">Homopentamer.</text>
</comment>
<dbReference type="PANTHER" id="PTHR30288">
    <property type="entry name" value="FLAGELLAR CAP/ASSEMBLY PROTEIN FLID"/>
    <property type="match status" value="1"/>
</dbReference>
<dbReference type="Proteomes" id="UP000653674">
    <property type="component" value="Unassembled WGS sequence"/>
</dbReference>
<comment type="similarity">
    <text evidence="1 5">Belongs to the FliD family.</text>
</comment>
<dbReference type="InterPro" id="IPR010809">
    <property type="entry name" value="FliD_C"/>
</dbReference>
<gene>
    <name evidence="8" type="primary">fliD</name>
    <name evidence="8" type="ORF">Pfl04_26470</name>
</gene>
<comment type="caution">
    <text evidence="8">The sequence shown here is derived from an EMBL/GenBank/DDBJ whole genome shotgun (WGS) entry which is preliminary data.</text>
</comment>
<comment type="function">
    <text evidence="5">Required for morphogenesis and for the elongation of the flagellar filament by facilitating polymerization of the flagellin monomers at the tip of growing filament. Forms a capping structure, which prevents flagellin subunits (transported through the central channel of the flagellum) from leaking out without polymerization at the distal end.</text>
</comment>
<accession>A0A8J3LJ83</accession>
<keyword evidence="3 5" id="KW-0175">Coiled coil</keyword>
<evidence type="ECO:0000256" key="3">
    <source>
        <dbReference type="ARBA" id="ARBA00023054"/>
    </source>
</evidence>
<comment type="subcellular location">
    <subcellularLocation>
        <location evidence="5">Secreted</location>
    </subcellularLocation>
    <subcellularLocation>
        <location evidence="5">Bacterial flagellum</location>
    </subcellularLocation>
</comment>
<dbReference type="GO" id="GO:0071973">
    <property type="term" value="P:bacterial-type flagellum-dependent cell motility"/>
    <property type="evidence" value="ECO:0007669"/>
    <property type="project" value="TreeGrafter"/>
</dbReference>
<evidence type="ECO:0000256" key="5">
    <source>
        <dbReference type="RuleBase" id="RU362066"/>
    </source>
</evidence>
<dbReference type="Pfam" id="PF07195">
    <property type="entry name" value="FliD_C"/>
    <property type="match status" value="1"/>
</dbReference>
<dbReference type="Pfam" id="PF02465">
    <property type="entry name" value="FliD_N"/>
    <property type="match status" value="1"/>
</dbReference>
<dbReference type="GO" id="GO:0005576">
    <property type="term" value="C:extracellular region"/>
    <property type="evidence" value="ECO:0007669"/>
    <property type="project" value="UniProtKB-SubCell"/>
</dbReference>
<dbReference type="GO" id="GO:0009424">
    <property type="term" value="C:bacterial-type flagellum hook"/>
    <property type="evidence" value="ECO:0007669"/>
    <property type="project" value="UniProtKB-UniRule"/>
</dbReference>
<dbReference type="InterPro" id="IPR003481">
    <property type="entry name" value="FliD_N"/>
</dbReference>
<feature type="domain" description="Flagellar hook-associated protein 2 C-terminal" evidence="7">
    <location>
        <begin position="206"/>
        <end position="425"/>
    </location>
</feature>
<feature type="domain" description="Flagellar hook-associated protein 2 N-terminal" evidence="6">
    <location>
        <begin position="12"/>
        <end position="114"/>
    </location>
</feature>
<keyword evidence="4 5" id="KW-0975">Bacterial flagellum</keyword>
<keyword evidence="8" id="KW-0966">Cell projection</keyword>
<protein>
    <recommendedName>
        <fullName evidence="5">Flagellar hook-associated protein 2</fullName>
        <shortName evidence="5">HAP2</shortName>
    </recommendedName>
    <alternativeName>
        <fullName evidence="5">Flagellar cap protein</fullName>
    </alternativeName>
</protein>
<keyword evidence="5" id="KW-0964">Secreted</keyword>
<keyword evidence="8" id="KW-0282">Flagellum</keyword>
<evidence type="ECO:0000256" key="2">
    <source>
        <dbReference type="ARBA" id="ARBA00011255"/>
    </source>
</evidence>
<feature type="coiled-coil region" evidence="5">
    <location>
        <begin position="382"/>
        <end position="427"/>
    </location>
</feature>
<evidence type="ECO:0000259" key="7">
    <source>
        <dbReference type="Pfam" id="PF07195"/>
    </source>
</evidence>
<organism evidence="8 9">
    <name type="scientific">Planosporangium flavigriseum</name>
    <dbReference type="NCBI Taxonomy" id="373681"/>
    <lineage>
        <taxon>Bacteria</taxon>
        <taxon>Bacillati</taxon>
        <taxon>Actinomycetota</taxon>
        <taxon>Actinomycetes</taxon>
        <taxon>Micromonosporales</taxon>
        <taxon>Micromonosporaceae</taxon>
        <taxon>Planosporangium</taxon>
    </lineage>
</organism>
<evidence type="ECO:0000259" key="6">
    <source>
        <dbReference type="Pfam" id="PF02465"/>
    </source>
</evidence>
<evidence type="ECO:0000256" key="1">
    <source>
        <dbReference type="ARBA" id="ARBA00009764"/>
    </source>
</evidence>
<evidence type="ECO:0000313" key="9">
    <source>
        <dbReference type="Proteomes" id="UP000653674"/>
    </source>
</evidence>
<dbReference type="PANTHER" id="PTHR30288:SF0">
    <property type="entry name" value="FLAGELLAR HOOK-ASSOCIATED PROTEIN 2"/>
    <property type="match status" value="1"/>
</dbReference>
<proteinExistence type="inferred from homology"/>
<reference evidence="8" key="1">
    <citation type="submission" date="2021-01" db="EMBL/GenBank/DDBJ databases">
        <title>Whole genome shotgun sequence of Planosporangium flavigriseum NBRC 105377.</title>
        <authorList>
            <person name="Komaki H."/>
            <person name="Tamura T."/>
        </authorList>
    </citation>
    <scope>NUCLEOTIDE SEQUENCE</scope>
    <source>
        <strain evidence="8">NBRC 105377</strain>
    </source>
</reference>
<keyword evidence="8" id="KW-0969">Cilium</keyword>
<dbReference type="AlphaFoldDB" id="A0A8J3LJ83"/>
<dbReference type="InterPro" id="IPR040026">
    <property type="entry name" value="FliD"/>
</dbReference>
<sequence>MVSIGAVDGLISGMNTSQVIDQLMQLEARPQTMLKAKVSKENLIVAAYQAVNSKMAALKTAAEAFTAPNALTPTNPTWQAVKATSSATSVTATATTGASPVSLTFDVTALAKAQVTTASYASATATATTGSSVDLTVAGTTTTINLTDTSVQGVASAINAAKTGVTAAVVTTTTGTVLQLTGDKTGAANSFSITGLSAATTNIVTASDAQITVGDPASGGYVVTSATNSFTNLMNNVTVNVSKLETGVTMTVAADPESIADKMQALVDAANSALAQVGTYTTYNSTAKSGGVLTGDYTVRLLRDNILSAVSNGLAGYGSYKQVGVDLDKTGKLTFDRSAFIVAYNANPASVQNGVSNGVATSLSKIAKDATDFVSGTLTTAIQSGQDQVKDLNNRIADWDSRLQMRQTALKRQFAAMEAALGQLKNQSSWLAGQIGGLPSGNSSGN</sequence>
<dbReference type="GO" id="GO:0009421">
    <property type="term" value="C:bacterial-type flagellum filament cap"/>
    <property type="evidence" value="ECO:0007669"/>
    <property type="project" value="InterPro"/>
</dbReference>
<keyword evidence="9" id="KW-1185">Reference proteome</keyword>
<evidence type="ECO:0000256" key="4">
    <source>
        <dbReference type="ARBA" id="ARBA00023143"/>
    </source>
</evidence>
<name>A0A8J3LJ83_9ACTN</name>
<evidence type="ECO:0000313" key="8">
    <source>
        <dbReference type="EMBL" id="GIG74243.1"/>
    </source>
</evidence>